<gene>
    <name evidence="2" type="primary">crustin-like-1</name>
</gene>
<dbReference type="AlphaFoldDB" id="W6MER1"/>
<feature type="chain" id="PRO_5004880470" evidence="1">
    <location>
        <begin position="20"/>
        <end position="99"/>
    </location>
</feature>
<protein>
    <submittedName>
        <fullName evidence="2">Crustin-like-1 protein</fullName>
    </submittedName>
</protein>
<feature type="non-terminal residue" evidence="2">
    <location>
        <position position="1"/>
    </location>
</feature>
<reference evidence="2" key="1">
    <citation type="submission" date="2013-06" db="EMBL/GenBank/DDBJ databases">
        <authorList>
            <person name="Groh K."/>
        </authorList>
    </citation>
    <scope>NUCLEOTIDE SEQUENCE</scope>
    <source>
        <tissue evidence="2">Antennules</tissue>
    </source>
</reference>
<feature type="signal peptide" evidence="1">
    <location>
        <begin position="1"/>
        <end position="19"/>
    </location>
</feature>
<dbReference type="EMBL" id="HABY01000046">
    <property type="protein sequence ID" value="CDK12575.1"/>
    <property type="molecule type" value="Transcribed_RNA"/>
</dbReference>
<sequence length="99" mass="10401">MVVAVAAVVCLAVQAASVAEEDCINFCPDPTGPVGSYRCCDEHEGNCPPVRPSCEGPIGTSPQAEECFFDPDCFPQQKCCTDVCLPHKVCKATKPHGSG</sequence>
<evidence type="ECO:0000313" key="2">
    <source>
        <dbReference type="EMBL" id="CDK12575.1"/>
    </source>
</evidence>
<keyword evidence="1" id="KW-0732">Signal</keyword>
<organism evidence="2">
    <name type="scientific">Coenobita clypeatus</name>
    <dbReference type="NCBI Taxonomy" id="474045"/>
    <lineage>
        <taxon>Eukaryota</taxon>
        <taxon>Metazoa</taxon>
        <taxon>Ecdysozoa</taxon>
        <taxon>Arthropoda</taxon>
        <taxon>Crustacea</taxon>
        <taxon>Multicrustacea</taxon>
        <taxon>Malacostraca</taxon>
        <taxon>Eumalacostraca</taxon>
        <taxon>Eucarida</taxon>
        <taxon>Decapoda</taxon>
        <taxon>Pleocyemata</taxon>
        <taxon>Anomura</taxon>
        <taxon>Paguroidea</taxon>
        <taxon>Coenobitidae</taxon>
        <taxon>Coenobita</taxon>
    </lineage>
</organism>
<reference evidence="2" key="2">
    <citation type="submission" date="2014-02" db="EMBL/GenBank/DDBJ databases">
        <title>The hermit crab's nose antennal transcriptomics.</title>
        <authorList>
            <person name="Groh K.C."/>
            <person name="Vogel H."/>
            <person name="Stensmyr M.C."/>
            <person name="Grosse-Wilde E."/>
            <person name="Hansson B.S."/>
        </authorList>
    </citation>
    <scope>NUCLEOTIDE SEQUENCE</scope>
    <source>
        <tissue evidence="2">Antennules</tissue>
    </source>
</reference>
<name>W6MER1_9EUCA</name>
<proteinExistence type="predicted"/>
<evidence type="ECO:0000256" key="1">
    <source>
        <dbReference type="SAM" id="SignalP"/>
    </source>
</evidence>
<accession>W6MER1</accession>